<dbReference type="PANTHER" id="PTHR16026:SF0">
    <property type="entry name" value="CARTILAGE ACIDIC PROTEIN 1"/>
    <property type="match status" value="1"/>
</dbReference>
<organism evidence="3 4">
    <name type="scientific">Gimesia maris</name>
    <dbReference type="NCBI Taxonomy" id="122"/>
    <lineage>
        <taxon>Bacteria</taxon>
        <taxon>Pseudomonadati</taxon>
        <taxon>Planctomycetota</taxon>
        <taxon>Planctomycetia</taxon>
        <taxon>Planctomycetales</taxon>
        <taxon>Planctomycetaceae</taxon>
        <taxon>Gimesia</taxon>
    </lineage>
</organism>
<evidence type="ECO:0000313" key="4">
    <source>
        <dbReference type="Proteomes" id="UP000263642"/>
    </source>
</evidence>
<dbReference type="Pfam" id="PF13517">
    <property type="entry name" value="FG-GAP_3"/>
    <property type="match status" value="3"/>
</dbReference>
<protein>
    <recommendedName>
        <fullName evidence="2">ASPIC/UnbV domain-containing protein</fullName>
    </recommendedName>
</protein>
<gene>
    <name evidence="3" type="ORF">DIT97_26950</name>
</gene>
<dbReference type="InterPro" id="IPR027039">
    <property type="entry name" value="Crtac1"/>
</dbReference>
<evidence type="ECO:0000256" key="1">
    <source>
        <dbReference type="ARBA" id="ARBA00022729"/>
    </source>
</evidence>
<reference evidence="3 4" key="1">
    <citation type="journal article" date="2018" name="Nat. Biotechnol.">
        <title>A standardized bacterial taxonomy based on genome phylogeny substantially revises the tree of life.</title>
        <authorList>
            <person name="Parks D.H."/>
            <person name="Chuvochina M."/>
            <person name="Waite D.W."/>
            <person name="Rinke C."/>
            <person name="Skarshewski A."/>
            <person name="Chaumeil P.A."/>
            <person name="Hugenholtz P."/>
        </authorList>
    </citation>
    <scope>NUCLEOTIDE SEQUENCE [LARGE SCALE GENOMIC DNA]</scope>
    <source>
        <strain evidence="3">UBA9375</strain>
    </source>
</reference>
<evidence type="ECO:0000259" key="2">
    <source>
        <dbReference type="Pfam" id="PF07593"/>
    </source>
</evidence>
<dbReference type="SUPFAM" id="SSF69318">
    <property type="entry name" value="Integrin alpha N-terminal domain"/>
    <property type="match status" value="1"/>
</dbReference>
<feature type="domain" description="ASPIC/UnbV" evidence="2">
    <location>
        <begin position="494"/>
        <end position="552"/>
    </location>
</feature>
<proteinExistence type="predicted"/>
<dbReference type="Proteomes" id="UP000263642">
    <property type="component" value="Unassembled WGS sequence"/>
</dbReference>
<dbReference type="EMBL" id="DQAY01000162">
    <property type="protein sequence ID" value="HCO26473.1"/>
    <property type="molecule type" value="Genomic_DNA"/>
</dbReference>
<sequence>MSRFSYERFFVNNLIVLSSLLSNHSFLVAQEKPIHFSEIALSLGVDFQHHSPLTAERHLHGFLGSGLGWLDYDLDGWDDLYCCQGASWESMLNPGGTRDLKQSNALYRNQSGVRFSNVTPDACLKEFGYSMGVAIGDFDNDGFPDIYVNNFGVNRLFWNLGDGTFSEVGTAAGVNAGGFGSGCTWADYDNDGDLDLFVVNYLKLDLKNYPVCDTGSGSQKVAVGCHPRYLPAEYDILYENQSDGTFIDVSQKGGLRTEPARQGLGIVAVDFNQDGWMDFYLANDEVPNQLWINDGKGGFTDQSLISGTAVNRGGQWEAGMGVAAGDIDGDLTIDLFVTNFYKETNTLYRNEGALFFLDVTNEFGLAAPSQFKLGFGTNLFDADNDGWLDLFVANGHIKDLFPSANEREPFQQKSQLFKNRNGKRFQDVSETAGTYFSETHLGRGSAVSDFNHDGFADLAVQQLNAPLVILKNNTQTANRLLSMRLIGTESNRSGIGARVEIRTDQRRFLKTKMGSSSYLSSDAAEIYQGLVAGSKMEEIVVHWPGGTSEAWYPDQNATRLTLLQGTGRNIPPGSTGAAE</sequence>
<accession>A0A3D3RCC8</accession>
<dbReference type="InterPro" id="IPR028994">
    <property type="entry name" value="Integrin_alpha_N"/>
</dbReference>
<dbReference type="AlphaFoldDB" id="A0A3D3RCC8"/>
<dbReference type="InterPro" id="IPR011519">
    <property type="entry name" value="UnbV_ASPIC"/>
</dbReference>
<name>A0A3D3RCC8_9PLAN</name>
<comment type="caution">
    <text evidence="3">The sequence shown here is derived from an EMBL/GenBank/DDBJ whole genome shotgun (WGS) entry which is preliminary data.</text>
</comment>
<evidence type="ECO:0000313" key="3">
    <source>
        <dbReference type="EMBL" id="HCO26473.1"/>
    </source>
</evidence>
<dbReference type="InterPro" id="IPR013517">
    <property type="entry name" value="FG-GAP"/>
</dbReference>
<dbReference type="Pfam" id="PF07593">
    <property type="entry name" value="UnbV_ASPIC"/>
    <property type="match status" value="1"/>
</dbReference>
<keyword evidence="1" id="KW-0732">Signal</keyword>
<dbReference type="Gene3D" id="2.130.10.130">
    <property type="entry name" value="Integrin alpha, N-terminal"/>
    <property type="match status" value="3"/>
</dbReference>
<dbReference type="PANTHER" id="PTHR16026">
    <property type="entry name" value="CARTILAGE ACIDIC PROTEIN 1"/>
    <property type="match status" value="1"/>
</dbReference>